<dbReference type="RefSeq" id="WP_118257277.1">
    <property type="nucleotide sequence ID" value="NZ_QRKN01000001.1"/>
</dbReference>
<protein>
    <submittedName>
        <fullName evidence="1">Uncharacterized protein</fullName>
    </submittedName>
</protein>
<evidence type="ECO:0000313" key="2">
    <source>
        <dbReference type="Proteomes" id="UP000285865"/>
    </source>
</evidence>
<dbReference type="Proteomes" id="UP000285865">
    <property type="component" value="Unassembled WGS sequence"/>
</dbReference>
<proteinExistence type="predicted"/>
<organism evidence="1 2">
    <name type="scientific">Agathobacter rectalis</name>
    <dbReference type="NCBI Taxonomy" id="39491"/>
    <lineage>
        <taxon>Bacteria</taxon>
        <taxon>Bacillati</taxon>
        <taxon>Bacillota</taxon>
        <taxon>Clostridia</taxon>
        <taxon>Lachnospirales</taxon>
        <taxon>Lachnospiraceae</taxon>
        <taxon>Agathobacter</taxon>
    </lineage>
</organism>
<accession>A0A414ZRB1</accession>
<comment type="caution">
    <text evidence="1">The sequence shown here is derived from an EMBL/GenBank/DDBJ whole genome shotgun (WGS) entry which is preliminary data.</text>
</comment>
<dbReference type="EMBL" id="QRKN01000001">
    <property type="protein sequence ID" value="RHI25801.1"/>
    <property type="molecule type" value="Genomic_DNA"/>
</dbReference>
<evidence type="ECO:0000313" key="1">
    <source>
        <dbReference type="EMBL" id="RHI25801.1"/>
    </source>
</evidence>
<sequence length="196" mass="22519">MKKNKYEDIQMIDLEDKVDDITDIFINRLYHTDKTVGVVVNKEIAEYILDELVKIDETSIKEVDLVDYMNIDEYLVSVDDDGVITVVPIEDFCVLDNTDIFYIDMDGDIKQDVIDYCVNEDKEVILFGQEDDCDGDCKNCPAHDETYLHTSKDEDGNAHGFTASRSDGDSYMSYSYYSSDELSHEDIQKMLKAFGF</sequence>
<gene>
    <name evidence="1" type="ORF">DW172_03730</name>
</gene>
<dbReference type="AlphaFoldDB" id="A0A414ZRB1"/>
<name>A0A414ZRB1_9FIRM</name>
<reference evidence="1 2" key="1">
    <citation type="submission" date="2018-08" db="EMBL/GenBank/DDBJ databases">
        <title>A genome reference for cultivated species of the human gut microbiota.</title>
        <authorList>
            <person name="Zou Y."/>
            <person name="Xue W."/>
            <person name="Luo G."/>
        </authorList>
    </citation>
    <scope>NUCLEOTIDE SEQUENCE [LARGE SCALE GENOMIC DNA]</scope>
    <source>
        <strain evidence="1 2">AM16-11</strain>
    </source>
</reference>